<dbReference type="Proteomes" id="UP001385951">
    <property type="component" value="Unassembled WGS sequence"/>
</dbReference>
<organism evidence="13 15">
    <name type="scientific">Cerrena zonata</name>
    <dbReference type="NCBI Taxonomy" id="2478898"/>
    <lineage>
        <taxon>Eukaryota</taxon>
        <taxon>Fungi</taxon>
        <taxon>Dikarya</taxon>
        <taxon>Basidiomycota</taxon>
        <taxon>Agaricomycotina</taxon>
        <taxon>Agaricomycetes</taxon>
        <taxon>Polyporales</taxon>
        <taxon>Cerrenaceae</taxon>
        <taxon>Cerrena</taxon>
    </lineage>
</organism>
<evidence type="ECO:0000313" key="15">
    <source>
        <dbReference type="Proteomes" id="UP001385951"/>
    </source>
</evidence>
<keyword evidence="3" id="KW-0963">Cytoplasm</keyword>
<keyword evidence="5 11" id="KW-0479">Metal-binding</keyword>
<evidence type="ECO:0000313" key="13">
    <source>
        <dbReference type="EMBL" id="KAK7676612.1"/>
    </source>
</evidence>
<evidence type="ECO:0000256" key="1">
    <source>
        <dbReference type="ARBA" id="ARBA00004496"/>
    </source>
</evidence>
<dbReference type="CDD" id="cd09599">
    <property type="entry name" value="M1_LTA4H"/>
    <property type="match status" value="1"/>
</dbReference>
<dbReference type="GO" id="GO:0008270">
    <property type="term" value="F:zinc ion binding"/>
    <property type="evidence" value="ECO:0007669"/>
    <property type="project" value="InterPro"/>
</dbReference>
<dbReference type="GO" id="GO:0006508">
    <property type="term" value="P:proteolysis"/>
    <property type="evidence" value="ECO:0007669"/>
    <property type="project" value="UniProtKB-KW"/>
</dbReference>
<dbReference type="InterPro" id="IPR016024">
    <property type="entry name" value="ARM-type_fold"/>
</dbReference>
<dbReference type="PANTHER" id="PTHR45726">
    <property type="entry name" value="LEUKOTRIENE A-4 HYDROLASE"/>
    <property type="match status" value="1"/>
</dbReference>
<keyword evidence="6" id="KW-0378">Hydrolase</keyword>
<dbReference type="Pfam" id="PF17900">
    <property type="entry name" value="Peptidase_M1_N"/>
    <property type="match status" value="1"/>
</dbReference>
<dbReference type="InterPro" id="IPR038502">
    <property type="entry name" value="M1_LTA-4_hydro/amino_C_sf"/>
</dbReference>
<feature type="domain" description="Peptidase M1 leukotriene A4 hydrolase/aminopeptidase C-terminal" evidence="12">
    <location>
        <begin position="488"/>
        <end position="643"/>
    </location>
</feature>
<name>A0AAW0FAF5_9APHY</name>
<dbReference type="FunFam" id="3.30.2010.30:FF:000001">
    <property type="entry name" value="Leukotriene A(4) hydrolase"/>
    <property type="match status" value="1"/>
</dbReference>
<dbReference type="SUPFAM" id="SSF55486">
    <property type="entry name" value="Metalloproteases ('zincins'), catalytic domain"/>
    <property type="match status" value="1"/>
</dbReference>
<dbReference type="SUPFAM" id="SSF48371">
    <property type="entry name" value="ARM repeat"/>
    <property type="match status" value="1"/>
</dbReference>
<dbReference type="Gene3D" id="1.25.40.320">
    <property type="entry name" value="Peptidase M1, leukotriene A4 hydrolase/aminopeptidase C-terminal domain"/>
    <property type="match status" value="1"/>
</dbReference>
<dbReference type="InterPro" id="IPR027268">
    <property type="entry name" value="Peptidase_M4/M1_CTD_sf"/>
</dbReference>
<dbReference type="InterPro" id="IPR042097">
    <property type="entry name" value="Aminopeptidase_N-like_N_sf"/>
</dbReference>
<evidence type="ECO:0000256" key="3">
    <source>
        <dbReference type="ARBA" id="ARBA00022490"/>
    </source>
</evidence>
<dbReference type="Pfam" id="PF01433">
    <property type="entry name" value="Peptidase_M1"/>
    <property type="match status" value="1"/>
</dbReference>
<dbReference type="InterPro" id="IPR034015">
    <property type="entry name" value="M1_LTA4H"/>
</dbReference>
<accession>A0AAW0FAF5</accession>
<evidence type="ECO:0000256" key="4">
    <source>
        <dbReference type="ARBA" id="ARBA00022670"/>
    </source>
</evidence>
<dbReference type="PANTHER" id="PTHR45726:SF3">
    <property type="entry name" value="LEUKOTRIENE A-4 HYDROLASE"/>
    <property type="match status" value="1"/>
</dbReference>
<feature type="binding site" evidence="10">
    <location>
        <begin position="601"/>
        <end position="603"/>
    </location>
    <ligand>
        <name>a peptide</name>
        <dbReference type="ChEBI" id="CHEBI:60466"/>
    </ligand>
</feature>
<feature type="active site" description="Proton acceptor" evidence="9">
    <location>
        <position position="314"/>
    </location>
</feature>
<dbReference type="GO" id="GO:0004301">
    <property type="term" value="F:epoxide hydrolase activity"/>
    <property type="evidence" value="ECO:0007669"/>
    <property type="project" value="TreeGrafter"/>
</dbReference>
<dbReference type="Gene3D" id="1.10.390.10">
    <property type="entry name" value="Neutral Protease Domain 2"/>
    <property type="match status" value="1"/>
</dbReference>
<comment type="similarity">
    <text evidence="2">Belongs to the peptidase M1 family.</text>
</comment>
<reference evidence="13 15" key="1">
    <citation type="submission" date="2022-09" db="EMBL/GenBank/DDBJ databases">
        <authorList>
            <person name="Palmer J.M."/>
        </authorList>
    </citation>
    <scope>NUCLEOTIDE SEQUENCE [LARGE SCALE GENOMIC DNA]</scope>
    <source>
        <strain evidence="13 15">DSM 7382</strain>
    </source>
</reference>
<keyword evidence="15" id="KW-1185">Reference proteome</keyword>
<evidence type="ECO:0000256" key="2">
    <source>
        <dbReference type="ARBA" id="ARBA00010136"/>
    </source>
</evidence>
<feature type="binding site" evidence="11">
    <location>
        <position position="317"/>
    </location>
    <ligand>
        <name>Zn(2+)</name>
        <dbReference type="ChEBI" id="CHEBI:29105"/>
        <note>catalytic</note>
    </ligand>
</feature>
<dbReference type="GO" id="GO:0008237">
    <property type="term" value="F:metallopeptidase activity"/>
    <property type="evidence" value="ECO:0007669"/>
    <property type="project" value="UniProtKB-KW"/>
</dbReference>
<dbReference type="AlphaFoldDB" id="A0AAW0FAF5"/>
<dbReference type="InterPro" id="IPR045357">
    <property type="entry name" value="Aminopeptidase_N-like_N"/>
</dbReference>
<dbReference type="Gene3D" id="3.30.2010.30">
    <property type="match status" value="1"/>
</dbReference>
<dbReference type="GO" id="GO:0004177">
    <property type="term" value="F:aminopeptidase activity"/>
    <property type="evidence" value="ECO:0007669"/>
    <property type="project" value="TreeGrafter"/>
</dbReference>
<evidence type="ECO:0000259" key="12">
    <source>
        <dbReference type="SMART" id="SM01263"/>
    </source>
</evidence>
<feature type="binding site" evidence="11">
    <location>
        <position position="313"/>
    </location>
    <ligand>
        <name>Zn(2+)</name>
        <dbReference type="ChEBI" id="CHEBI:29105"/>
        <note>catalytic</note>
    </ligand>
</feature>
<dbReference type="SMART" id="SM01263">
    <property type="entry name" value="Leuk-A4-hydro_C"/>
    <property type="match status" value="1"/>
</dbReference>
<dbReference type="InterPro" id="IPR001930">
    <property type="entry name" value="Peptidase_M1"/>
</dbReference>
<comment type="cofactor">
    <cofactor evidence="11">
        <name>Zn(2+)</name>
        <dbReference type="ChEBI" id="CHEBI:29105"/>
    </cofactor>
    <text evidence="11">Binds 1 zinc ion per subunit.</text>
</comment>
<dbReference type="SUPFAM" id="SSF63737">
    <property type="entry name" value="Leukotriene A4 hydrolase N-terminal domain"/>
    <property type="match status" value="1"/>
</dbReference>
<gene>
    <name evidence="14" type="ORF">QCA50_017725</name>
    <name evidence="13" type="ORF">QCA50_020426</name>
</gene>
<comment type="caution">
    <text evidence="13">The sequence shown here is derived from an EMBL/GenBank/DDBJ whole genome shotgun (WGS) entry which is preliminary data.</text>
</comment>
<evidence type="ECO:0000256" key="9">
    <source>
        <dbReference type="PIRSR" id="PIRSR634015-1"/>
    </source>
</evidence>
<keyword evidence="4" id="KW-0645">Protease</keyword>
<feature type="binding site" evidence="10">
    <location>
        <begin position="140"/>
        <end position="142"/>
    </location>
    <ligand>
        <name>a peptide</name>
        <dbReference type="ChEBI" id="CHEBI:60466"/>
    </ligand>
</feature>
<dbReference type="GO" id="GO:0005829">
    <property type="term" value="C:cytosol"/>
    <property type="evidence" value="ECO:0007669"/>
    <property type="project" value="TreeGrafter"/>
</dbReference>
<feature type="active site" description="Proton donor" evidence="9">
    <location>
        <position position="402"/>
    </location>
</feature>
<dbReference type="InterPro" id="IPR049980">
    <property type="entry name" value="LTA4H_cat"/>
</dbReference>
<evidence type="ECO:0000313" key="14">
    <source>
        <dbReference type="EMBL" id="KAK7679147.1"/>
    </source>
</evidence>
<dbReference type="InterPro" id="IPR014782">
    <property type="entry name" value="Peptidase_M1_dom"/>
</dbReference>
<protein>
    <recommendedName>
        <fullName evidence="12">Peptidase M1 leukotriene A4 hydrolase/aminopeptidase C-terminal domain-containing protein</fullName>
    </recommendedName>
</protein>
<dbReference type="FunFam" id="1.10.390.10:FF:000003">
    <property type="entry name" value="Leukotriene A(4) hydrolase"/>
    <property type="match status" value="1"/>
</dbReference>
<dbReference type="Gene3D" id="2.60.40.1730">
    <property type="entry name" value="tricorn interacting facor f3 domain"/>
    <property type="match status" value="1"/>
</dbReference>
<evidence type="ECO:0000256" key="8">
    <source>
        <dbReference type="ARBA" id="ARBA00023049"/>
    </source>
</evidence>
<dbReference type="PRINTS" id="PR00756">
    <property type="entry name" value="ALADIPTASE"/>
</dbReference>
<keyword evidence="7 11" id="KW-0862">Zinc</keyword>
<feature type="binding site" evidence="11">
    <location>
        <position position="336"/>
    </location>
    <ligand>
        <name>Zn(2+)</name>
        <dbReference type="ChEBI" id="CHEBI:29105"/>
        <note>catalytic</note>
    </ligand>
</feature>
<proteinExistence type="inferred from homology"/>
<dbReference type="Pfam" id="PF09127">
    <property type="entry name" value="Leuk-A4-hydro_C"/>
    <property type="match status" value="1"/>
</dbReference>
<dbReference type="EMBL" id="JASBNA010000110">
    <property type="protein sequence ID" value="KAK7676612.1"/>
    <property type="molecule type" value="Genomic_DNA"/>
</dbReference>
<evidence type="ECO:0000256" key="7">
    <source>
        <dbReference type="ARBA" id="ARBA00022833"/>
    </source>
</evidence>
<keyword evidence="8" id="KW-0482">Metalloprotease</keyword>
<evidence type="ECO:0000256" key="11">
    <source>
        <dbReference type="PIRSR" id="PIRSR634015-3"/>
    </source>
</evidence>
<sequence length="646" mass="73275">MAKMANIISDLDPVTQTNYLQISSEHVHFDWTIDFDVKVISGCATHTLVVHEDDVSEVIFDTLALDLERIEVEGKQVEYTVGPVHPVVGSALHIPLPSGLKTGSRVTVTTHYKTTKGCVALQFIDKEQTQGEKFPCLFSQAQPVYARSMAPLQDTSAAKITYTASVASVLPVLLSAIRISPPVSGAPHGDKEIGKDVVTYTYKQPIPIPSYLIAIAAGNFRYREFPKPEGKEWTSGIWAEPELIDAAYWEFEADTTRFLATEESLVTPYRFGVCDLLVLPPSFPYGGMENACISFLTPTLLAGDRTLVDVVVHEMTHSWFGNDVTQTHLAHFWLNEGFTIYMERVLSKVLRGEAERGFQYIIGYKNLQDDLKRFSDRPRYQRLVIDFDKSEDPNDAYSRVPYEKGSNLLLYLERLLGGLDVFLAYIRDYVNTFKGKSVTTWQWKDHIYEYFKNNGGNEKVKLLDSVDWDAWLFGEGMELPVKNEYDTSLAEQSHDLAVKWYASRSSSDLLQFSEEDIKHFNSNQKLVFQQRLEHAYEALPSSHIFHLGKIYGFASTPNIEIRDRFFQLALKDPKSDAARTFAKEAAGWIVGHDGSNMVKGRMKYCRPIFWLVHRVDSDLAANTFKSAREHFHPIAQKMIERDIGLA</sequence>
<evidence type="ECO:0000256" key="5">
    <source>
        <dbReference type="ARBA" id="ARBA00022723"/>
    </source>
</evidence>
<feature type="binding site" evidence="10">
    <location>
        <begin position="284"/>
        <end position="289"/>
    </location>
    <ligand>
        <name>a peptide</name>
        <dbReference type="ChEBI" id="CHEBI:60466"/>
    </ligand>
</feature>
<dbReference type="EMBL" id="JASBNA010000062">
    <property type="protein sequence ID" value="KAK7679147.1"/>
    <property type="molecule type" value="Genomic_DNA"/>
</dbReference>
<comment type="subcellular location">
    <subcellularLocation>
        <location evidence="1">Cytoplasm</location>
    </subcellularLocation>
</comment>
<evidence type="ECO:0000256" key="10">
    <source>
        <dbReference type="PIRSR" id="PIRSR634015-2"/>
    </source>
</evidence>
<evidence type="ECO:0000256" key="6">
    <source>
        <dbReference type="ARBA" id="ARBA00022801"/>
    </source>
</evidence>
<dbReference type="InterPro" id="IPR015211">
    <property type="entry name" value="Peptidase_M1_C"/>
</dbReference>